<feature type="transmembrane region" description="Helical" evidence="1">
    <location>
        <begin position="157"/>
        <end position="190"/>
    </location>
</feature>
<dbReference type="EC" id="2.4.1.-" evidence="3"/>
<feature type="transmembrane region" description="Helical" evidence="1">
    <location>
        <begin position="358"/>
        <end position="380"/>
    </location>
</feature>
<feature type="transmembrane region" description="Helical" evidence="1">
    <location>
        <begin position="252"/>
        <end position="278"/>
    </location>
</feature>
<comment type="caution">
    <text evidence="3">The sequence shown here is derived from an EMBL/GenBank/DDBJ whole genome shotgun (WGS) entry which is preliminary data.</text>
</comment>
<keyword evidence="3" id="KW-0808">Transferase</keyword>
<feature type="transmembrane region" description="Helical" evidence="1">
    <location>
        <begin position="329"/>
        <end position="346"/>
    </location>
</feature>
<sequence length="512" mass="55193">MSPYQLPPAWIALVLLCAAWALARAWSTPALAFDEAEQVLHQQWLLAGYGPQPPLFEWLLWSVRQATGMSVLAALWLLKAVALSGVGIAVGWFVAQLGMRAAAGAVAAWAMTLPLLLWDAPRTLTHSLLATTCMAVVVGLSAPLLERPERPLSRRRWFGLGLAIAAALLSKYNTALALVGWLAVLLAALAHRVPAWSGRWRMVRQHARGLPWFLVGLAPIGLHAAWLLDAWPEVQATLGAKMQGDGGHRTQGVVALAVAWLANLTLPAALLGMAVWSGAGDRAEPVDPRGGDHHVRRWGRWALLYVAVVAGSMSVLVLAGALHQIKERWVLPLTPPLLALVAMAATHGHVDWARLQRWSLALIATALALLLARPWVLAWLDRPATIRWPAREAAARLGAVLPPHATVAADPIQLAGAMAAYGPRGWTVVYQHSAPAVLRHIQACTVWSVAAHHPPAAPPLPYAWTPMTPATTVTVPMLPAGRTPTTVTLHVQPWQRTDAVCHALDTVYDRTP</sequence>
<feature type="signal peptide" evidence="2">
    <location>
        <begin position="1"/>
        <end position="32"/>
    </location>
</feature>
<feature type="transmembrane region" description="Helical" evidence="1">
    <location>
        <begin position="210"/>
        <end position="231"/>
    </location>
</feature>
<dbReference type="EMBL" id="VJOO01000001">
    <property type="protein sequence ID" value="TSE38252.1"/>
    <property type="molecule type" value="Genomic_DNA"/>
</dbReference>
<keyword evidence="3" id="KW-0328">Glycosyltransferase</keyword>
<keyword evidence="1" id="KW-0812">Transmembrane</keyword>
<evidence type="ECO:0000256" key="2">
    <source>
        <dbReference type="SAM" id="SignalP"/>
    </source>
</evidence>
<accession>A0A554XR33</accession>
<name>A0A554XR33_9BURK</name>
<feature type="transmembrane region" description="Helical" evidence="1">
    <location>
        <begin position="124"/>
        <end position="145"/>
    </location>
</feature>
<keyword evidence="1" id="KW-0472">Membrane</keyword>
<dbReference type="GO" id="GO:0016757">
    <property type="term" value="F:glycosyltransferase activity"/>
    <property type="evidence" value="ECO:0007669"/>
    <property type="project" value="UniProtKB-KW"/>
</dbReference>
<proteinExistence type="predicted"/>
<gene>
    <name evidence="3" type="primary">rgtC</name>
    <name evidence="3" type="ORF">Tfont_00078</name>
</gene>
<feature type="transmembrane region" description="Helical" evidence="1">
    <location>
        <begin position="298"/>
        <end position="322"/>
    </location>
</feature>
<protein>
    <submittedName>
        <fullName evidence="3">Lipopolysaccharide core galacturonosyltransferase RgtC</fullName>
        <ecNumber evidence="3">2.4.1.-</ecNumber>
    </submittedName>
</protein>
<evidence type="ECO:0000313" key="3">
    <source>
        <dbReference type="EMBL" id="TSE38252.1"/>
    </source>
</evidence>
<feature type="transmembrane region" description="Helical" evidence="1">
    <location>
        <begin position="101"/>
        <end position="118"/>
    </location>
</feature>
<feature type="chain" id="PRO_5022125981" evidence="2">
    <location>
        <begin position="33"/>
        <end position="512"/>
    </location>
</feature>
<keyword evidence="1" id="KW-1133">Transmembrane helix</keyword>
<evidence type="ECO:0000256" key="1">
    <source>
        <dbReference type="SAM" id="Phobius"/>
    </source>
</evidence>
<dbReference type="Proteomes" id="UP000316388">
    <property type="component" value="Unassembled WGS sequence"/>
</dbReference>
<feature type="transmembrane region" description="Helical" evidence="1">
    <location>
        <begin position="71"/>
        <end position="94"/>
    </location>
</feature>
<dbReference type="RefSeq" id="WP_143968030.1">
    <property type="nucleotide sequence ID" value="NZ_VJOO01000001.1"/>
</dbReference>
<organism evidence="3 4">
    <name type="scientific">Tepidimonas fonticaldi</name>
    <dbReference type="NCBI Taxonomy" id="1101373"/>
    <lineage>
        <taxon>Bacteria</taxon>
        <taxon>Pseudomonadati</taxon>
        <taxon>Pseudomonadota</taxon>
        <taxon>Betaproteobacteria</taxon>
        <taxon>Burkholderiales</taxon>
        <taxon>Tepidimonas</taxon>
    </lineage>
</organism>
<evidence type="ECO:0000313" key="4">
    <source>
        <dbReference type="Proteomes" id="UP000316388"/>
    </source>
</evidence>
<keyword evidence="2" id="KW-0732">Signal</keyword>
<dbReference type="AlphaFoldDB" id="A0A554XR33"/>
<reference evidence="3 4" key="1">
    <citation type="submission" date="2019-07" db="EMBL/GenBank/DDBJ databases">
        <title>Tepidimonas fonticaldi AT-A2 draft genome.</title>
        <authorList>
            <person name="Da Costa M.S."/>
            <person name="Froufe H.J.C."/>
            <person name="Egas C."/>
            <person name="Albuquerque L."/>
        </authorList>
    </citation>
    <scope>NUCLEOTIDE SEQUENCE [LARGE SCALE GENOMIC DNA]</scope>
    <source>
        <strain evidence="3 4">AT-A2</strain>
    </source>
</reference>